<feature type="domain" description="Tyr recombinase" evidence="5">
    <location>
        <begin position="203"/>
        <end position="410"/>
    </location>
</feature>
<dbReference type="InterPro" id="IPR011010">
    <property type="entry name" value="DNA_brk_join_enz"/>
</dbReference>
<dbReference type="PANTHER" id="PTHR30349">
    <property type="entry name" value="PHAGE INTEGRASE-RELATED"/>
    <property type="match status" value="1"/>
</dbReference>
<keyword evidence="2" id="KW-0233">DNA recombination</keyword>
<dbReference type="Gene3D" id="1.10.150.130">
    <property type="match status" value="1"/>
</dbReference>
<feature type="region of interest" description="Disordered" evidence="4">
    <location>
        <begin position="1"/>
        <end position="69"/>
    </location>
</feature>
<dbReference type="InterPro" id="IPR010998">
    <property type="entry name" value="Integrase_recombinase_N"/>
</dbReference>
<evidence type="ECO:0000256" key="4">
    <source>
        <dbReference type="SAM" id="MobiDB-lite"/>
    </source>
</evidence>
<dbReference type="Pfam" id="PF00589">
    <property type="entry name" value="Phage_integrase"/>
    <property type="match status" value="1"/>
</dbReference>
<dbReference type="PROSITE" id="PS51900">
    <property type="entry name" value="CB"/>
    <property type="match status" value="1"/>
</dbReference>
<dbReference type="PROSITE" id="PS51898">
    <property type="entry name" value="TYR_RECOMBINASE"/>
    <property type="match status" value="1"/>
</dbReference>
<evidence type="ECO:0000256" key="2">
    <source>
        <dbReference type="ARBA" id="ARBA00023172"/>
    </source>
</evidence>
<dbReference type="RefSeq" id="WP_185030310.1">
    <property type="nucleotide sequence ID" value="NZ_JACHMQ010000001.1"/>
</dbReference>
<keyword evidence="1 3" id="KW-0238">DNA-binding</keyword>
<comment type="caution">
    <text evidence="7">The sequence shown here is derived from an EMBL/GenBank/DDBJ whole genome shotgun (WGS) entry which is preliminary data.</text>
</comment>
<feature type="domain" description="Core-binding (CB)" evidence="6">
    <location>
        <begin position="69"/>
        <end position="182"/>
    </location>
</feature>
<evidence type="ECO:0000256" key="1">
    <source>
        <dbReference type="ARBA" id="ARBA00023125"/>
    </source>
</evidence>
<evidence type="ECO:0000313" key="8">
    <source>
        <dbReference type="Proteomes" id="UP000546324"/>
    </source>
</evidence>
<dbReference type="AlphaFoldDB" id="A0A7X0L259"/>
<accession>A0A7X0L259</accession>
<dbReference type="Gene3D" id="1.10.443.10">
    <property type="entry name" value="Intergrase catalytic core"/>
    <property type="match status" value="1"/>
</dbReference>
<dbReference type="InterPro" id="IPR002104">
    <property type="entry name" value="Integrase_catalytic"/>
</dbReference>
<dbReference type="GO" id="GO:0006310">
    <property type="term" value="P:DNA recombination"/>
    <property type="evidence" value="ECO:0007669"/>
    <property type="project" value="UniProtKB-KW"/>
</dbReference>
<dbReference type="EMBL" id="JACHMQ010000001">
    <property type="protein sequence ID" value="MBB6398899.1"/>
    <property type="molecule type" value="Genomic_DNA"/>
</dbReference>
<dbReference type="InterPro" id="IPR050090">
    <property type="entry name" value="Tyrosine_recombinase_XerCD"/>
</dbReference>
<dbReference type="CDD" id="cd01189">
    <property type="entry name" value="INT_ICEBs1_C_like"/>
    <property type="match status" value="1"/>
</dbReference>
<dbReference type="SUPFAM" id="SSF56349">
    <property type="entry name" value="DNA breaking-rejoining enzymes"/>
    <property type="match status" value="1"/>
</dbReference>
<evidence type="ECO:0000259" key="6">
    <source>
        <dbReference type="PROSITE" id="PS51900"/>
    </source>
</evidence>
<evidence type="ECO:0000313" key="7">
    <source>
        <dbReference type="EMBL" id="MBB6398899.1"/>
    </source>
</evidence>
<name>A0A7X0L259_9ACTN</name>
<dbReference type="InterPro" id="IPR044068">
    <property type="entry name" value="CB"/>
</dbReference>
<organism evidence="7 8">
    <name type="scientific">Actinomadura coerulea</name>
    <dbReference type="NCBI Taxonomy" id="46159"/>
    <lineage>
        <taxon>Bacteria</taxon>
        <taxon>Bacillati</taxon>
        <taxon>Actinomycetota</taxon>
        <taxon>Actinomycetes</taxon>
        <taxon>Streptosporangiales</taxon>
        <taxon>Thermomonosporaceae</taxon>
        <taxon>Actinomadura</taxon>
    </lineage>
</organism>
<dbReference type="Proteomes" id="UP000546324">
    <property type="component" value="Unassembled WGS sequence"/>
</dbReference>
<reference evidence="7 8" key="1">
    <citation type="submission" date="2020-08" db="EMBL/GenBank/DDBJ databases">
        <title>Sequencing the genomes of 1000 actinobacteria strains.</title>
        <authorList>
            <person name="Klenk H.-P."/>
        </authorList>
    </citation>
    <scope>NUCLEOTIDE SEQUENCE [LARGE SCALE GENOMIC DNA]</scope>
    <source>
        <strain evidence="7 8">DSM 43675</strain>
    </source>
</reference>
<dbReference type="GO" id="GO:0003677">
    <property type="term" value="F:DNA binding"/>
    <property type="evidence" value="ECO:0007669"/>
    <property type="project" value="UniProtKB-UniRule"/>
</dbReference>
<feature type="compositionally biased region" description="Basic and acidic residues" evidence="4">
    <location>
        <begin position="45"/>
        <end position="62"/>
    </location>
</feature>
<dbReference type="GO" id="GO:0015074">
    <property type="term" value="P:DNA integration"/>
    <property type="evidence" value="ECO:0007669"/>
    <property type="project" value="InterPro"/>
</dbReference>
<proteinExistence type="predicted"/>
<keyword evidence="8" id="KW-1185">Reference proteome</keyword>
<gene>
    <name evidence="7" type="ORF">BKA00_005813</name>
</gene>
<protein>
    <submittedName>
        <fullName evidence="7">Integrase</fullName>
    </submittedName>
</protein>
<dbReference type="PANTHER" id="PTHR30349:SF91">
    <property type="entry name" value="INTA PROTEIN"/>
    <property type="match status" value="1"/>
</dbReference>
<evidence type="ECO:0000259" key="5">
    <source>
        <dbReference type="PROSITE" id="PS51898"/>
    </source>
</evidence>
<dbReference type="InterPro" id="IPR013762">
    <property type="entry name" value="Integrase-like_cat_sf"/>
</dbReference>
<sequence>MSEKPSRKPRTRGNRDGRPYQRASDGKWVATVYLPNGKRKPVYGDTRKEADDKRKQAQREIDDNQPVTAGRTDTVEHYLTRVWLPVTLPQRVEAGKLAASTLDSYRDTCEKHVIPHLGRVRLVDLSTTHIRAWLLELARKPSGRSRKKLRPGETKLPPPETLSTRTVAYAHAVLRKALNDAVDDESVKRNVCLLVDAPTVERKPPRELSKDEVRALLGAAAEHRLWAYWLLLLALGLRRGEGLGLRWEDVDLDAGTVRLVESVQRMRGEVDEETGRRKGRLVRKGLKTQASKATLKLPAFAVAALREHRTGQEDEQDAARLWVDEGLVFTTTIGTALEPRNVNRMWEDICAAAGVERCRIHDLRHACGSFLFADGVDLKVIQGVLRHTRLSTTAEIYVHLLEEVKDAAAEAMDGMLVDLAGERRKRRRSAS</sequence>
<evidence type="ECO:0000256" key="3">
    <source>
        <dbReference type="PROSITE-ProRule" id="PRU01248"/>
    </source>
</evidence>